<organism evidence="2 3">
    <name type="scientific">Kluyvera sichuanensis</name>
    <dbReference type="NCBI Taxonomy" id="2725494"/>
    <lineage>
        <taxon>Bacteria</taxon>
        <taxon>Pseudomonadati</taxon>
        <taxon>Pseudomonadota</taxon>
        <taxon>Gammaproteobacteria</taxon>
        <taxon>Enterobacterales</taxon>
        <taxon>Enterobacteriaceae</taxon>
        <taxon>Kluyvera</taxon>
    </lineage>
</organism>
<name>A0ABR6RUN6_9ENTR</name>
<dbReference type="Pfam" id="PF11102">
    <property type="entry name" value="YjbF"/>
    <property type="match status" value="1"/>
</dbReference>
<keyword evidence="2" id="KW-0449">Lipoprotein</keyword>
<dbReference type="InterPro" id="IPR021308">
    <property type="entry name" value="GfcB"/>
</dbReference>
<evidence type="ECO:0000313" key="2">
    <source>
        <dbReference type="EMBL" id="MBC1186815.1"/>
    </source>
</evidence>
<feature type="compositionally biased region" description="Pro residues" evidence="1">
    <location>
        <begin position="1"/>
        <end position="19"/>
    </location>
</feature>
<dbReference type="Proteomes" id="UP000607331">
    <property type="component" value="Unassembled WGS sequence"/>
</dbReference>
<dbReference type="Gene3D" id="2.40.360.10">
    <property type="entry name" value="YmcC-like"/>
    <property type="match status" value="1"/>
</dbReference>
<evidence type="ECO:0000313" key="3">
    <source>
        <dbReference type="Proteomes" id="UP000607331"/>
    </source>
</evidence>
<proteinExistence type="predicted"/>
<accession>A0ABR6RUN6</accession>
<protein>
    <submittedName>
        <fullName evidence="2">YjbF family lipoprotein</fullName>
    </submittedName>
</protein>
<comment type="caution">
    <text evidence="2">The sequence shown here is derived from an EMBL/GenBank/DDBJ whole genome shotgun (WGS) entry which is preliminary data.</text>
</comment>
<sequence>MVPTPGPPPRPARQRPPVPSSNRYVNPNHTSVWLFRPWRSVVKRLVIPLICLLLQACSPSTKGLGKSLWQSVSGESGVQLTDDEIQTMPYASQYMQLNGGPQIFVVLAYSEEGQQKWLTQDRAMLVTQHGRLVKTQLGGDNLLTVNNLDNDPLARPNQITDGARWTRTMGWTEHQQVRYATATSTFRWDDNDTLTMVGQNTAVRVLEEEVTTSEASWRNRYWVDSEGQIRQSEQYLGAGTFPVKTTLIKAAKS</sequence>
<keyword evidence="3" id="KW-1185">Reference proteome</keyword>
<reference evidence="2 3" key="1">
    <citation type="submission" date="2020-04" db="EMBL/GenBank/DDBJ databases">
        <title>The draft genome of Kluyvera sichuanensis strain SCKS090646.</title>
        <authorList>
            <person name="Wei L."/>
            <person name="Liu L."/>
            <person name="Feng Y."/>
            <person name="Zong Z."/>
        </authorList>
    </citation>
    <scope>NUCLEOTIDE SEQUENCE [LARGE SCALE GENOMIC DNA]</scope>
    <source>
        <strain evidence="2 3">090646</strain>
    </source>
</reference>
<dbReference type="EMBL" id="JABBJF010000012">
    <property type="protein sequence ID" value="MBC1186815.1"/>
    <property type="molecule type" value="Genomic_DNA"/>
</dbReference>
<dbReference type="InterPro" id="IPR023373">
    <property type="entry name" value="YmcC_sf"/>
</dbReference>
<evidence type="ECO:0000256" key="1">
    <source>
        <dbReference type="SAM" id="MobiDB-lite"/>
    </source>
</evidence>
<gene>
    <name evidence="2" type="ORF">HII27_13960</name>
</gene>
<feature type="region of interest" description="Disordered" evidence="1">
    <location>
        <begin position="1"/>
        <end position="23"/>
    </location>
</feature>
<dbReference type="SUPFAM" id="SSF159270">
    <property type="entry name" value="YmcC-like"/>
    <property type="match status" value="1"/>
</dbReference>